<protein>
    <submittedName>
        <fullName evidence="1">Uncharacterized protein</fullName>
    </submittedName>
</protein>
<reference evidence="1" key="1">
    <citation type="submission" date="2021-02" db="EMBL/GenBank/DDBJ databases">
        <authorList>
            <person name="Dougan E. K."/>
            <person name="Rhodes N."/>
            <person name="Thang M."/>
            <person name="Chan C."/>
        </authorList>
    </citation>
    <scope>NUCLEOTIDE SEQUENCE</scope>
</reference>
<dbReference type="Proteomes" id="UP000601435">
    <property type="component" value="Unassembled WGS sequence"/>
</dbReference>
<dbReference type="AlphaFoldDB" id="A0A812KVB0"/>
<dbReference type="EMBL" id="CAJNJA010008219">
    <property type="protein sequence ID" value="CAE7234154.1"/>
    <property type="molecule type" value="Genomic_DNA"/>
</dbReference>
<comment type="caution">
    <text evidence="1">The sequence shown here is derived from an EMBL/GenBank/DDBJ whole genome shotgun (WGS) entry which is preliminary data.</text>
</comment>
<keyword evidence="2" id="KW-1185">Reference proteome</keyword>
<gene>
    <name evidence="1" type="ORF">SNEC2469_LOCUS3808</name>
</gene>
<organism evidence="1 2">
    <name type="scientific">Symbiodinium necroappetens</name>
    <dbReference type="NCBI Taxonomy" id="1628268"/>
    <lineage>
        <taxon>Eukaryota</taxon>
        <taxon>Sar</taxon>
        <taxon>Alveolata</taxon>
        <taxon>Dinophyceae</taxon>
        <taxon>Suessiales</taxon>
        <taxon>Symbiodiniaceae</taxon>
        <taxon>Symbiodinium</taxon>
    </lineage>
</organism>
<evidence type="ECO:0000313" key="2">
    <source>
        <dbReference type="Proteomes" id="UP000601435"/>
    </source>
</evidence>
<evidence type="ECO:0000313" key="1">
    <source>
        <dbReference type="EMBL" id="CAE7234154.1"/>
    </source>
</evidence>
<proteinExistence type="predicted"/>
<name>A0A812KVB0_9DINO</name>
<sequence>MLSADEAHRCFARDRAPGAAQPHLAQSGASAVCILVRGCLRQWHERDFRLGIGGLRAVGGLLDLCPVLCLGFGRSAI</sequence>
<dbReference type="OrthoDB" id="10312218at2759"/>
<accession>A0A812KVB0</accession>